<dbReference type="SUPFAM" id="SSF56219">
    <property type="entry name" value="DNase I-like"/>
    <property type="match status" value="1"/>
</dbReference>
<comment type="cofactor">
    <cofactor evidence="2">
        <name>Mg(2+)</name>
        <dbReference type="ChEBI" id="CHEBI:18420"/>
    </cofactor>
</comment>
<reference evidence="11" key="1">
    <citation type="journal article" date="2014" name="Int. J. Syst. Evol. Microbiol.">
        <title>Complete genome sequence of Corynebacterium casei LMG S-19264T (=DSM 44701T), isolated from a smear-ripened cheese.</title>
        <authorList>
            <consortium name="US DOE Joint Genome Institute (JGI-PGF)"/>
            <person name="Walter F."/>
            <person name="Albersmeier A."/>
            <person name="Kalinowski J."/>
            <person name="Ruckert C."/>
        </authorList>
    </citation>
    <scope>NUCLEOTIDE SEQUENCE</scope>
    <source>
        <strain evidence="11">JCM 17820</strain>
    </source>
</reference>
<evidence type="ECO:0000256" key="1">
    <source>
        <dbReference type="ARBA" id="ARBA00001936"/>
    </source>
</evidence>
<feature type="compositionally biased region" description="Low complexity" evidence="9">
    <location>
        <begin position="367"/>
        <end position="389"/>
    </location>
</feature>
<dbReference type="Gene3D" id="3.60.10.10">
    <property type="entry name" value="Endonuclease/exonuclease/phosphatase"/>
    <property type="match status" value="1"/>
</dbReference>
<dbReference type="InterPro" id="IPR005135">
    <property type="entry name" value="Endo/exonuclease/phosphatase"/>
</dbReference>
<dbReference type="GO" id="GO:0016787">
    <property type="term" value="F:hydrolase activity"/>
    <property type="evidence" value="ECO:0007669"/>
    <property type="project" value="UniProtKB-KW"/>
</dbReference>
<proteinExistence type="predicted"/>
<evidence type="ECO:0000256" key="6">
    <source>
        <dbReference type="ARBA" id="ARBA00022801"/>
    </source>
</evidence>
<accession>A0A830GMK9</accession>
<feature type="domain" description="Endonuclease/exonuclease/phosphatase" evidence="10">
    <location>
        <begin position="67"/>
        <end position="339"/>
    </location>
</feature>
<keyword evidence="7" id="KW-0460">Magnesium</keyword>
<dbReference type="PANTHER" id="PTHR15822">
    <property type="entry name" value="TRAF AND TNF RECEPTOR-ASSOCIATED PROTEIN"/>
    <property type="match status" value="1"/>
</dbReference>
<gene>
    <name evidence="11" type="ORF">GCM10009030_22400</name>
</gene>
<protein>
    <recommendedName>
        <fullName evidence="10">Endonuclease/exonuclease/phosphatase domain-containing protein</fullName>
    </recommendedName>
</protein>
<comment type="cofactor">
    <cofactor evidence="1">
        <name>Mn(2+)</name>
        <dbReference type="ChEBI" id="CHEBI:29035"/>
    </cofactor>
</comment>
<evidence type="ECO:0000256" key="4">
    <source>
        <dbReference type="ARBA" id="ARBA00022723"/>
    </source>
</evidence>
<feature type="compositionally biased region" description="Low complexity" evidence="9">
    <location>
        <begin position="349"/>
        <end position="359"/>
    </location>
</feature>
<dbReference type="GO" id="GO:0046872">
    <property type="term" value="F:metal ion binding"/>
    <property type="evidence" value="ECO:0007669"/>
    <property type="project" value="UniProtKB-KW"/>
</dbReference>
<keyword evidence="4" id="KW-0479">Metal-binding</keyword>
<dbReference type="EMBL" id="BMOU01000003">
    <property type="protein sequence ID" value="GGN95260.1"/>
    <property type="molecule type" value="Genomic_DNA"/>
</dbReference>
<sequence length="417" mass="43522">MAGLGVGLASTGAVSGRSAAVATPTVLTRNVYLGLDLTRLFRAESLGDVKRIAGQFLDEIDPSVYEARAEAIAGEIAATDADVVALQEAATFRSQRPSDYGSESEASATAVLVDMLAEITSALAARGLDYTVAAETVTTDLELPAATDEGTVDVRITDRDVLLVRSDVDVGSVVTDTFDAALELQIPDSSKTAVLQRGFCSATVQMGEGTFTAVSTHLESVTELFRLSQAKELLDRVPTAQPVVLCGDFNSGPGGQTYDRLTASFDDAYAVRRPDSEGYTCCQASDVRNDESQLTRRIDAVLYRGGLRPTTVRRVGHEPSSRVEARAHGETITVWPSDHAGVAATFELPTTTPTATPEPTTDPPASPTESDSTATETPSPTATTSPTATVGGSGPGMGLTAAVAGMVLGVLARAFRD</sequence>
<keyword evidence="8" id="KW-0234">DNA repair</keyword>
<keyword evidence="6" id="KW-0378">Hydrolase</keyword>
<evidence type="ECO:0000259" key="10">
    <source>
        <dbReference type="Pfam" id="PF03372"/>
    </source>
</evidence>
<keyword evidence="5" id="KW-0227">DNA damage</keyword>
<dbReference type="AlphaFoldDB" id="A0A830GMK9"/>
<feature type="region of interest" description="Disordered" evidence="9">
    <location>
        <begin position="349"/>
        <end position="399"/>
    </location>
</feature>
<keyword evidence="3" id="KW-0540">Nuclease</keyword>
<dbReference type="InterPro" id="IPR051547">
    <property type="entry name" value="TDP2-like"/>
</dbReference>
<dbReference type="PANTHER" id="PTHR15822:SF4">
    <property type="entry name" value="TYROSYL-DNA PHOSPHODIESTERASE 2"/>
    <property type="match status" value="1"/>
</dbReference>
<dbReference type="GO" id="GO:0004518">
    <property type="term" value="F:nuclease activity"/>
    <property type="evidence" value="ECO:0007669"/>
    <property type="project" value="UniProtKB-KW"/>
</dbReference>
<dbReference type="Pfam" id="PF03372">
    <property type="entry name" value="Exo_endo_phos"/>
    <property type="match status" value="1"/>
</dbReference>
<evidence type="ECO:0000256" key="2">
    <source>
        <dbReference type="ARBA" id="ARBA00001946"/>
    </source>
</evidence>
<dbReference type="GO" id="GO:0006281">
    <property type="term" value="P:DNA repair"/>
    <property type="evidence" value="ECO:0007669"/>
    <property type="project" value="UniProtKB-KW"/>
</dbReference>
<dbReference type="Proteomes" id="UP000605784">
    <property type="component" value="Unassembled WGS sequence"/>
</dbReference>
<evidence type="ECO:0000313" key="11">
    <source>
        <dbReference type="EMBL" id="GGN95260.1"/>
    </source>
</evidence>
<organism evidence="11 12">
    <name type="scientific">Haloarcula pellucida</name>
    <dbReference type="NCBI Taxonomy" id="1427151"/>
    <lineage>
        <taxon>Archaea</taxon>
        <taxon>Methanobacteriati</taxon>
        <taxon>Methanobacteriota</taxon>
        <taxon>Stenosarchaea group</taxon>
        <taxon>Halobacteria</taxon>
        <taxon>Halobacteriales</taxon>
        <taxon>Haloarculaceae</taxon>
        <taxon>Haloarcula</taxon>
    </lineage>
</organism>
<dbReference type="InterPro" id="IPR036691">
    <property type="entry name" value="Endo/exonu/phosph_ase_sf"/>
</dbReference>
<evidence type="ECO:0000256" key="9">
    <source>
        <dbReference type="SAM" id="MobiDB-lite"/>
    </source>
</evidence>
<evidence type="ECO:0000256" key="5">
    <source>
        <dbReference type="ARBA" id="ARBA00022763"/>
    </source>
</evidence>
<reference evidence="11" key="2">
    <citation type="submission" date="2020-09" db="EMBL/GenBank/DDBJ databases">
        <authorList>
            <person name="Sun Q."/>
            <person name="Ohkuma M."/>
        </authorList>
    </citation>
    <scope>NUCLEOTIDE SEQUENCE</scope>
    <source>
        <strain evidence="11">JCM 17820</strain>
    </source>
</reference>
<dbReference type="RefSeq" id="WP_188997533.1">
    <property type="nucleotide sequence ID" value="NZ_BMOU01000003.1"/>
</dbReference>
<comment type="caution">
    <text evidence="11">The sequence shown here is derived from an EMBL/GenBank/DDBJ whole genome shotgun (WGS) entry which is preliminary data.</text>
</comment>
<evidence type="ECO:0000256" key="8">
    <source>
        <dbReference type="ARBA" id="ARBA00023204"/>
    </source>
</evidence>
<evidence type="ECO:0000256" key="7">
    <source>
        <dbReference type="ARBA" id="ARBA00022842"/>
    </source>
</evidence>
<name>A0A830GMK9_9EURY</name>
<evidence type="ECO:0000256" key="3">
    <source>
        <dbReference type="ARBA" id="ARBA00022722"/>
    </source>
</evidence>
<evidence type="ECO:0000313" key="12">
    <source>
        <dbReference type="Proteomes" id="UP000605784"/>
    </source>
</evidence>
<keyword evidence="12" id="KW-1185">Reference proteome</keyword>